<keyword evidence="4" id="KW-1185">Reference proteome</keyword>
<evidence type="ECO:0000313" key="4">
    <source>
        <dbReference type="Proteomes" id="UP000006008"/>
    </source>
</evidence>
<dbReference type="Proteomes" id="UP000006008">
    <property type="component" value="Unassembled WGS sequence"/>
</dbReference>
<dbReference type="InterPro" id="IPR013783">
    <property type="entry name" value="Ig-like_fold"/>
</dbReference>
<dbReference type="Gene3D" id="2.60.40.10">
    <property type="entry name" value="Immunoglobulins"/>
    <property type="match status" value="1"/>
</dbReference>
<proteinExistence type="predicted"/>
<dbReference type="InterPro" id="IPR024361">
    <property type="entry name" value="BACON"/>
</dbReference>
<evidence type="ECO:0000259" key="1">
    <source>
        <dbReference type="Pfam" id="PF19190"/>
    </source>
</evidence>
<dbReference type="AlphaFoldDB" id="G5H750"/>
<feature type="domain" description="BACON" evidence="1">
    <location>
        <begin position="275"/>
        <end position="352"/>
    </location>
</feature>
<accession>G5H750</accession>
<reference evidence="3 4" key="1">
    <citation type="submission" date="2011-08" db="EMBL/GenBank/DDBJ databases">
        <title>The Genome Sequence of Alistipes indistinctus YIT 12060.</title>
        <authorList>
            <consortium name="The Broad Institute Genome Sequencing Platform"/>
            <person name="Earl A."/>
            <person name="Ward D."/>
            <person name="Feldgarden M."/>
            <person name="Gevers D."/>
            <person name="Morotomi M."/>
            <person name="Young S.K."/>
            <person name="Zeng Q."/>
            <person name="Gargeya S."/>
            <person name="Fitzgerald M."/>
            <person name="Haas B."/>
            <person name="Abouelleil A."/>
            <person name="Alvarado L."/>
            <person name="Arachchi H.M."/>
            <person name="Berlin A."/>
            <person name="Brown A."/>
            <person name="Chapman S.B."/>
            <person name="Chen Z."/>
            <person name="Dunbar C."/>
            <person name="Freedman E."/>
            <person name="Gearin G."/>
            <person name="Gellesch M."/>
            <person name="Goldberg J."/>
            <person name="Griggs A."/>
            <person name="Gujja S."/>
            <person name="Heiman D."/>
            <person name="Howarth C."/>
            <person name="Larson L."/>
            <person name="Lui A."/>
            <person name="MacDonald P.J.P."/>
            <person name="Montmayeur A."/>
            <person name="Murphy C."/>
            <person name="Neiman D."/>
            <person name="Pearson M."/>
            <person name="Priest M."/>
            <person name="Roberts A."/>
            <person name="Saif S."/>
            <person name="Shea T."/>
            <person name="Shenoy N."/>
            <person name="Sisk P."/>
            <person name="Stolte C."/>
            <person name="Sykes S."/>
            <person name="Wortman J."/>
            <person name="Nusbaum C."/>
            <person name="Birren B."/>
        </authorList>
    </citation>
    <scope>NUCLEOTIDE SEQUENCE [LARGE SCALE GENOMIC DNA]</scope>
    <source>
        <strain evidence="3 4">YIT 12060</strain>
    </source>
</reference>
<evidence type="ECO:0000313" key="3">
    <source>
        <dbReference type="EMBL" id="EHB92689.1"/>
    </source>
</evidence>
<dbReference type="CDD" id="cd14948">
    <property type="entry name" value="BACON"/>
    <property type="match status" value="1"/>
</dbReference>
<comment type="caution">
    <text evidence="3">The sequence shown here is derived from an EMBL/GenBank/DDBJ whole genome shotgun (WGS) entry which is preliminary data.</text>
</comment>
<gene>
    <name evidence="3" type="ORF">HMPREF9450_00893</name>
</gene>
<feature type="domain" description="Minor tail protein gp31 C-terminal" evidence="2">
    <location>
        <begin position="243"/>
        <end position="267"/>
    </location>
</feature>
<dbReference type="HOGENOM" id="CLU_590050_0_0_10"/>
<dbReference type="InterPro" id="IPR056923">
    <property type="entry name" value="Minor_tail_gp31_C"/>
</dbReference>
<dbReference type="Pfam" id="PF24243">
    <property type="entry name" value="Phage_tail_C"/>
    <property type="match status" value="1"/>
</dbReference>
<dbReference type="RefSeq" id="WP_009133699.1">
    <property type="nucleotide sequence ID" value="NZ_CP102250.1"/>
</dbReference>
<dbReference type="GeneID" id="92816092"/>
<organism evidence="3 4">
    <name type="scientific">Alistipes indistinctus YIT 12060</name>
    <dbReference type="NCBI Taxonomy" id="742725"/>
    <lineage>
        <taxon>Bacteria</taxon>
        <taxon>Pseudomonadati</taxon>
        <taxon>Bacteroidota</taxon>
        <taxon>Bacteroidia</taxon>
        <taxon>Bacteroidales</taxon>
        <taxon>Rikenellaceae</taxon>
        <taxon>Alistipes</taxon>
    </lineage>
</organism>
<dbReference type="STRING" id="742725.HMPREF9450_00893"/>
<dbReference type="PATRIC" id="fig|742725.3.peg.947"/>
<name>G5H750_9BACT</name>
<evidence type="ECO:0000259" key="2">
    <source>
        <dbReference type="Pfam" id="PF24243"/>
    </source>
</evidence>
<dbReference type="Pfam" id="PF19190">
    <property type="entry name" value="BACON_2"/>
    <property type="match status" value="1"/>
</dbReference>
<dbReference type="eggNOG" id="COG4675">
    <property type="taxonomic scope" value="Bacteria"/>
</dbReference>
<sequence>MTYSELKAAIAEVIKTNYNQEITAVVLQDLLDSMVGMTRVQDERVLGEARDYTDEREVVIREDFAAADAATLASAREYTNGREGAIRTDFAAADAETLQSAKDYADTHKVDKTKVGAAGGVASLDAGGLVPSSQLPSYVDDVLEYPSPGDFPSTGEEGKIYVTKDTNLTYRWSGTGYVEISKSLALGETSSTAYRGDRGKAAYDHSQVRDGSNPHRTTFESLLGKPASYSPVTDQNSNGSGYKKLWTGTEDEYAALSVRDANTLYVVLKTGANYLTVTPSSLSFAGEGESETLQVNCNASLNWSVTGLPSGWSASPASGTGPATVTIAAPENPAPASVRGTITVSGGGMTASCSYLQEAGHDPGPDPEKPTITLSASMDFPALGTPIVKAEASQACLDDITVEVRGYLDSTNMWGPQYINIQSGNSGGQVEVSGLTPSGSVTIEKVNNTEIQPVNTDNATYTW</sequence>
<dbReference type="EMBL" id="ADLD01000009">
    <property type="protein sequence ID" value="EHB92689.1"/>
    <property type="molecule type" value="Genomic_DNA"/>
</dbReference>
<protein>
    <submittedName>
        <fullName evidence="3">Uncharacterized protein</fullName>
    </submittedName>
</protein>